<feature type="active site" description="Nucleophile" evidence="4">
    <location>
        <position position="58"/>
    </location>
</feature>
<feature type="short sequence motif" description="DGA/G" evidence="4">
    <location>
        <begin position="202"/>
        <end position="204"/>
    </location>
</feature>
<feature type="active site" description="Proton acceptor" evidence="4">
    <location>
        <position position="202"/>
    </location>
</feature>
<evidence type="ECO:0000313" key="8">
    <source>
        <dbReference type="Proteomes" id="UP000323136"/>
    </source>
</evidence>
<dbReference type="AlphaFoldDB" id="A0A5S5DW28"/>
<dbReference type="Gene3D" id="3.10.20.310">
    <property type="entry name" value="membrane protein fhac"/>
    <property type="match status" value="1"/>
</dbReference>
<proteinExistence type="predicted"/>
<organism evidence="7 8">
    <name type="scientific">Tenacibaculum adriaticum</name>
    <dbReference type="NCBI Taxonomy" id="413713"/>
    <lineage>
        <taxon>Bacteria</taxon>
        <taxon>Pseudomonadati</taxon>
        <taxon>Bacteroidota</taxon>
        <taxon>Flavobacteriia</taxon>
        <taxon>Flavobacteriales</taxon>
        <taxon>Flavobacteriaceae</taxon>
        <taxon>Tenacibaculum</taxon>
    </lineage>
</organism>
<dbReference type="Proteomes" id="UP000323136">
    <property type="component" value="Unassembled WGS sequence"/>
</dbReference>
<keyword evidence="5" id="KW-0732">Signal</keyword>
<feature type="signal peptide" evidence="5">
    <location>
        <begin position="1"/>
        <end position="17"/>
    </location>
</feature>
<protein>
    <submittedName>
        <fullName evidence="7">NTE family protein</fullName>
    </submittedName>
</protein>
<feature type="domain" description="PNPLA" evidence="6">
    <location>
        <begin position="25"/>
        <end position="215"/>
    </location>
</feature>
<evidence type="ECO:0000256" key="4">
    <source>
        <dbReference type="PROSITE-ProRule" id="PRU01161"/>
    </source>
</evidence>
<dbReference type="OrthoDB" id="9770965at2"/>
<dbReference type="InterPro" id="IPR002641">
    <property type="entry name" value="PNPLA_dom"/>
</dbReference>
<dbReference type="SUPFAM" id="SSF52151">
    <property type="entry name" value="FabD/lysophospholipase-like"/>
    <property type="match status" value="1"/>
</dbReference>
<dbReference type="InterPro" id="IPR050301">
    <property type="entry name" value="NTE"/>
</dbReference>
<dbReference type="PANTHER" id="PTHR14226:SF29">
    <property type="entry name" value="NEUROPATHY TARGET ESTERASE SWS"/>
    <property type="match status" value="1"/>
</dbReference>
<dbReference type="PROSITE" id="PS51635">
    <property type="entry name" value="PNPLA"/>
    <property type="match status" value="1"/>
</dbReference>
<accession>A0A5S5DW28</accession>
<evidence type="ECO:0000256" key="1">
    <source>
        <dbReference type="ARBA" id="ARBA00022801"/>
    </source>
</evidence>
<dbReference type="CDD" id="cd07205">
    <property type="entry name" value="Pat_PNPLA6_PNPLA7_NTE1_like"/>
    <property type="match status" value="1"/>
</dbReference>
<gene>
    <name evidence="7" type="ORF">C7447_101542</name>
</gene>
<comment type="caution">
    <text evidence="7">The sequence shown here is derived from an EMBL/GenBank/DDBJ whole genome shotgun (WGS) entry which is preliminary data.</text>
</comment>
<evidence type="ECO:0000256" key="2">
    <source>
        <dbReference type="ARBA" id="ARBA00022963"/>
    </source>
</evidence>
<keyword evidence="2 4" id="KW-0442">Lipid degradation</keyword>
<evidence type="ECO:0000313" key="7">
    <source>
        <dbReference type="EMBL" id="TYP99934.1"/>
    </source>
</evidence>
<dbReference type="PANTHER" id="PTHR14226">
    <property type="entry name" value="NEUROPATHY TARGET ESTERASE/SWISS CHEESE D.MELANOGASTER"/>
    <property type="match status" value="1"/>
</dbReference>
<dbReference type="RefSeq" id="WP_148868630.1">
    <property type="nucleotide sequence ID" value="NZ_VNIA01000001.1"/>
</dbReference>
<dbReference type="GO" id="GO:0016042">
    <property type="term" value="P:lipid catabolic process"/>
    <property type="evidence" value="ECO:0007669"/>
    <property type="project" value="UniProtKB-UniRule"/>
</dbReference>
<dbReference type="GO" id="GO:0016787">
    <property type="term" value="F:hydrolase activity"/>
    <property type="evidence" value="ECO:0007669"/>
    <property type="project" value="UniProtKB-UniRule"/>
</dbReference>
<name>A0A5S5DW28_9FLAO</name>
<evidence type="ECO:0000259" key="6">
    <source>
        <dbReference type="PROSITE" id="PS51635"/>
    </source>
</evidence>
<sequence length="735" mass="83659">MNKKLLFALIFPLVLFAQNQPKVGLVLSGGGAKGFAHIGVLRELEKAGVQVDYIGGTSMGAIIGGLYAVGYNSYQIEEIIKDTDFMSLLQDKVPRREKTYFEKAFVEKHAISLPFNKGTIGLPLGLSKGQNALNLLTELLSSVDDVNDFTKLPIPFYCIGTDIETGGEVLLEKGSLPLAIRASSSFPTLLNPVEIDNRLLVDGGVVNNFPVDIMKKKGVDIIIGVNVQGQLSNRNKLSSVTTILGQIINFQMYRKSDEQIKLVNIYMRPKVLEYTVTSFEDCEAIIAEGIKEAKPHKSTFENIAKQQIIKRELPKISQKVNEFLVDRIIINGNKNYTRNYILGKLQLKEGDYASYKDISRKINTLTATNNFERIDYHFEKSFKGKKLTLTIKEDKVKTYLRLGLHYDLLYESGILLNYNHKKVLFQNDELSADIVIGDNIRYDLQYFVDNGFLTSYGFSSRYNGFSSNILFNNNNVDRLNIEYKDFTNRLFMQTTIDKKFGFGFGLESKAIKAKTETILTNEGKETYLEKSHYLNSFVFLRLDTFNKTMFPTKGFYADVGFKWYMLSDRNDKLSQFLEGSNEPFNQFSQIGGKISAAFTLKDKLTFQYISEAGYTLGEEKSQVFDYRLGSYNKNFINNFISLYGYEIASLSDQSFLKSEFDIRYKVLDKHYATFTVNFGRVAENVFEKGSLFKDTKTGCALGYGVETLLGPIELKYSWSPDHSQKYWLFNLGFWF</sequence>
<keyword evidence="8" id="KW-1185">Reference proteome</keyword>
<dbReference type="InterPro" id="IPR016035">
    <property type="entry name" value="Acyl_Trfase/lysoPLipase"/>
</dbReference>
<dbReference type="EMBL" id="VNIA01000001">
    <property type="protein sequence ID" value="TYP99934.1"/>
    <property type="molecule type" value="Genomic_DNA"/>
</dbReference>
<feature type="short sequence motif" description="GXGXXG" evidence="4">
    <location>
        <begin position="29"/>
        <end position="34"/>
    </location>
</feature>
<feature type="short sequence motif" description="GXSXG" evidence="4">
    <location>
        <begin position="56"/>
        <end position="60"/>
    </location>
</feature>
<keyword evidence="3 4" id="KW-0443">Lipid metabolism</keyword>
<feature type="chain" id="PRO_5024296368" evidence="5">
    <location>
        <begin position="18"/>
        <end position="735"/>
    </location>
</feature>
<dbReference type="Pfam" id="PF19143">
    <property type="entry name" value="Omp85_2"/>
    <property type="match status" value="1"/>
</dbReference>
<dbReference type="Gene3D" id="3.40.1090.10">
    <property type="entry name" value="Cytosolic phospholipase A2 catalytic domain"/>
    <property type="match status" value="2"/>
</dbReference>
<dbReference type="InterPro" id="IPR043864">
    <property type="entry name" value="Omp85-like_dom"/>
</dbReference>
<evidence type="ECO:0000256" key="5">
    <source>
        <dbReference type="SAM" id="SignalP"/>
    </source>
</evidence>
<dbReference type="Pfam" id="PF01734">
    <property type="entry name" value="Patatin"/>
    <property type="match status" value="1"/>
</dbReference>
<keyword evidence="1 4" id="KW-0378">Hydrolase</keyword>
<evidence type="ECO:0000256" key="3">
    <source>
        <dbReference type="ARBA" id="ARBA00023098"/>
    </source>
</evidence>
<reference evidence="7 8" key="1">
    <citation type="submission" date="2019-07" db="EMBL/GenBank/DDBJ databases">
        <title>Genomic Encyclopedia of Type Strains, Phase IV (KMG-IV): sequencing the most valuable type-strain genomes for metagenomic binning, comparative biology and taxonomic classification.</title>
        <authorList>
            <person name="Goeker M."/>
        </authorList>
    </citation>
    <scope>NUCLEOTIDE SEQUENCE [LARGE SCALE GENOMIC DNA]</scope>
    <source>
        <strain evidence="7 8">DSM 18961</strain>
    </source>
</reference>